<dbReference type="Gene3D" id="3.40.50.720">
    <property type="entry name" value="NAD(P)-binding Rossmann-like Domain"/>
    <property type="match status" value="1"/>
</dbReference>
<comment type="similarity">
    <text evidence="1">Belongs to the short-chain dehydrogenases/reductases (SDR) family.</text>
</comment>
<dbReference type="RefSeq" id="WP_285966283.1">
    <property type="nucleotide sequence ID" value="NZ_CP127294.1"/>
</dbReference>
<dbReference type="Proteomes" id="UP001236014">
    <property type="component" value="Chromosome"/>
</dbReference>
<dbReference type="FunFam" id="3.40.50.720:FF:000084">
    <property type="entry name" value="Short-chain dehydrogenase reductase"/>
    <property type="match status" value="1"/>
</dbReference>
<dbReference type="GO" id="GO:0016616">
    <property type="term" value="F:oxidoreductase activity, acting on the CH-OH group of donors, NAD or NADP as acceptor"/>
    <property type="evidence" value="ECO:0007669"/>
    <property type="project" value="TreeGrafter"/>
</dbReference>
<reference evidence="4 5" key="1">
    <citation type="submission" date="2023-06" db="EMBL/GenBank/DDBJ databases">
        <authorList>
            <person name="Oyuntsetseg B."/>
            <person name="Kim S.B."/>
        </authorList>
    </citation>
    <scope>NUCLEOTIDE SEQUENCE [LARGE SCALE GENOMIC DNA]</scope>
    <source>
        <strain evidence="4 5">2-15</strain>
    </source>
</reference>
<name>A0A9Y2I9E3_9PSEU</name>
<dbReference type="EMBL" id="CP127294">
    <property type="protein sequence ID" value="WIX75512.1"/>
    <property type="molecule type" value="Genomic_DNA"/>
</dbReference>
<evidence type="ECO:0000259" key="3">
    <source>
        <dbReference type="SMART" id="SM00822"/>
    </source>
</evidence>
<accession>A0A9Y2I9E3</accession>
<evidence type="ECO:0000313" key="5">
    <source>
        <dbReference type="Proteomes" id="UP001236014"/>
    </source>
</evidence>
<gene>
    <name evidence="4" type="ORF">QRX50_28835</name>
</gene>
<dbReference type="AlphaFoldDB" id="A0A9Y2I9E3"/>
<protein>
    <submittedName>
        <fullName evidence="4">SDR family oxidoreductase</fullName>
        <ecNumber evidence="4">1.-.-.-</ecNumber>
    </submittedName>
</protein>
<feature type="domain" description="Ketoreductase" evidence="3">
    <location>
        <begin position="3"/>
        <end position="178"/>
    </location>
</feature>
<dbReference type="PRINTS" id="PR00081">
    <property type="entry name" value="GDHRDH"/>
</dbReference>
<evidence type="ECO:0000256" key="2">
    <source>
        <dbReference type="ARBA" id="ARBA00023002"/>
    </source>
</evidence>
<evidence type="ECO:0000256" key="1">
    <source>
        <dbReference type="ARBA" id="ARBA00006484"/>
    </source>
</evidence>
<dbReference type="InterPro" id="IPR036291">
    <property type="entry name" value="NAD(P)-bd_dom_sf"/>
</dbReference>
<dbReference type="SMART" id="SM00822">
    <property type="entry name" value="PKS_KR"/>
    <property type="match status" value="1"/>
</dbReference>
<dbReference type="PANTHER" id="PTHR42760">
    <property type="entry name" value="SHORT-CHAIN DEHYDROGENASES/REDUCTASES FAMILY MEMBER"/>
    <property type="match status" value="1"/>
</dbReference>
<dbReference type="SUPFAM" id="SSF51735">
    <property type="entry name" value="NAD(P)-binding Rossmann-fold domains"/>
    <property type="match status" value="1"/>
</dbReference>
<dbReference type="PRINTS" id="PR00080">
    <property type="entry name" value="SDRFAMILY"/>
</dbReference>
<dbReference type="PANTHER" id="PTHR42760:SF133">
    <property type="entry name" value="3-OXOACYL-[ACYL-CARRIER-PROTEIN] REDUCTASE"/>
    <property type="match status" value="1"/>
</dbReference>
<sequence>MEKIAIVTGAGGGLGSVIARELAADGYRLVLADRDAAAAEAAATTVEGSPVVVPADLTDAGEAQRLVDEVARRFGRLDVVVNSAGIERVHPLETTPEPDWDATMDVNVKAPMLLCRAAVPLWCEQGSGSVVNISSRAWLGGSANTSYASSKAALVGLTVSMAVELGPLGVRANAVAPSFVRTPFNQQRTDIADLDRMIERYTAFTPLRRLIEPIDVANAVVFLASDRARNITGEVLHVCAGAQLPPIP</sequence>
<evidence type="ECO:0000313" key="4">
    <source>
        <dbReference type="EMBL" id="WIX75512.1"/>
    </source>
</evidence>
<dbReference type="Pfam" id="PF13561">
    <property type="entry name" value="adh_short_C2"/>
    <property type="match status" value="1"/>
</dbReference>
<organism evidence="4 5">
    <name type="scientific">Amycolatopsis carbonis</name>
    <dbReference type="NCBI Taxonomy" id="715471"/>
    <lineage>
        <taxon>Bacteria</taxon>
        <taxon>Bacillati</taxon>
        <taxon>Actinomycetota</taxon>
        <taxon>Actinomycetes</taxon>
        <taxon>Pseudonocardiales</taxon>
        <taxon>Pseudonocardiaceae</taxon>
        <taxon>Amycolatopsis</taxon>
    </lineage>
</organism>
<dbReference type="EC" id="1.-.-.-" evidence="4"/>
<dbReference type="KEGG" id="acab:QRX50_28835"/>
<dbReference type="CDD" id="cd05233">
    <property type="entry name" value="SDR_c"/>
    <property type="match status" value="1"/>
</dbReference>
<keyword evidence="5" id="KW-1185">Reference proteome</keyword>
<keyword evidence="2 4" id="KW-0560">Oxidoreductase</keyword>
<dbReference type="InterPro" id="IPR057326">
    <property type="entry name" value="KR_dom"/>
</dbReference>
<dbReference type="PROSITE" id="PS00061">
    <property type="entry name" value="ADH_SHORT"/>
    <property type="match status" value="1"/>
</dbReference>
<dbReference type="InterPro" id="IPR002347">
    <property type="entry name" value="SDR_fam"/>
</dbReference>
<dbReference type="InterPro" id="IPR020904">
    <property type="entry name" value="Sc_DH/Rdtase_CS"/>
</dbReference>
<dbReference type="NCBIfam" id="NF005559">
    <property type="entry name" value="PRK07231.1"/>
    <property type="match status" value="1"/>
</dbReference>
<proteinExistence type="inferred from homology"/>